<dbReference type="Pfam" id="PF00535">
    <property type="entry name" value="Glycos_transf_2"/>
    <property type="match status" value="1"/>
</dbReference>
<keyword evidence="3" id="KW-0808">Transferase</keyword>
<keyword evidence="4" id="KW-1133">Transmembrane helix</keyword>
<feature type="domain" description="Glycosyltransferase 2-like" evidence="5">
    <location>
        <begin position="16"/>
        <end position="166"/>
    </location>
</feature>
<dbReference type="GO" id="GO:0016757">
    <property type="term" value="F:glycosyltransferase activity"/>
    <property type="evidence" value="ECO:0007669"/>
    <property type="project" value="UniProtKB-KW"/>
</dbReference>
<dbReference type="EMBL" id="MFGJ01000006">
    <property type="protein sequence ID" value="OGF32360.1"/>
    <property type="molecule type" value="Genomic_DNA"/>
</dbReference>
<protein>
    <recommendedName>
        <fullName evidence="5">Glycosyltransferase 2-like domain-containing protein</fullName>
    </recommendedName>
</protein>
<evidence type="ECO:0000256" key="1">
    <source>
        <dbReference type="ARBA" id="ARBA00006739"/>
    </source>
</evidence>
<accession>A0A1F5T081</accession>
<dbReference type="Proteomes" id="UP000179001">
    <property type="component" value="Unassembled WGS sequence"/>
</dbReference>
<keyword evidence="4" id="KW-0472">Membrane</keyword>
<dbReference type="InterPro" id="IPR001173">
    <property type="entry name" value="Glyco_trans_2-like"/>
</dbReference>
<dbReference type="Gene3D" id="3.90.550.10">
    <property type="entry name" value="Spore Coat Polysaccharide Biosynthesis Protein SpsA, Chain A"/>
    <property type="match status" value="1"/>
</dbReference>
<dbReference type="InterPro" id="IPR029044">
    <property type="entry name" value="Nucleotide-diphossugar_trans"/>
</dbReference>
<feature type="transmembrane region" description="Helical" evidence="4">
    <location>
        <begin position="248"/>
        <end position="270"/>
    </location>
</feature>
<dbReference type="AlphaFoldDB" id="A0A1F5T081"/>
<evidence type="ECO:0000313" key="7">
    <source>
        <dbReference type="Proteomes" id="UP000179001"/>
    </source>
</evidence>
<evidence type="ECO:0000256" key="2">
    <source>
        <dbReference type="ARBA" id="ARBA00022676"/>
    </source>
</evidence>
<dbReference type="PANTHER" id="PTHR43179:SF12">
    <property type="entry name" value="GALACTOFURANOSYLTRANSFERASE GLFT2"/>
    <property type="match status" value="1"/>
</dbReference>
<name>A0A1F5T081_9BACT</name>
<dbReference type="PANTHER" id="PTHR43179">
    <property type="entry name" value="RHAMNOSYLTRANSFERASE WBBL"/>
    <property type="match status" value="1"/>
</dbReference>
<keyword evidence="4" id="KW-0812">Transmembrane</keyword>
<reference evidence="6 7" key="1">
    <citation type="journal article" date="2016" name="Nat. Commun.">
        <title>Thousands of microbial genomes shed light on interconnected biogeochemical processes in an aquifer system.</title>
        <authorList>
            <person name="Anantharaman K."/>
            <person name="Brown C.T."/>
            <person name="Hug L.A."/>
            <person name="Sharon I."/>
            <person name="Castelle C.J."/>
            <person name="Probst A.J."/>
            <person name="Thomas B.C."/>
            <person name="Singh A."/>
            <person name="Wilkins M.J."/>
            <person name="Karaoz U."/>
            <person name="Brodie E.L."/>
            <person name="Williams K.H."/>
            <person name="Hubbard S.S."/>
            <person name="Banfield J.F."/>
        </authorList>
    </citation>
    <scope>NUCLEOTIDE SEQUENCE [LARGE SCALE GENOMIC DNA]</scope>
</reference>
<organism evidence="6 7">
    <name type="scientific">Candidatus Falkowbacteria bacterium RIFOXYC2_FULL_36_12</name>
    <dbReference type="NCBI Taxonomy" id="1798002"/>
    <lineage>
        <taxon>Bacteria</taxon>
        <taxon>Candidatus Falkowiibacteriota</taxon>
    </lineage>
</organism>
<evidence type="ECO:0000259" key="5">
    <source>
        <dbReference type="Pfam" id="PF00535"/>
    </source>
</evidence>
<dbReference type="STRING" id="1798002.A2478_03505"/>
<gene>
    <name evidence="6" type="ORF">A2478_03505</name>
</gene>
<proteinExistence type="inferred from homology"/>
<dbReference type="SUPFAM" id="SSF53448">
    <property type="entry name" value="Nucleotide-diphospho-sugar transferases"/>
    <property type="match status" value="1"/>
</dbReference>
<comment type="similarity">
    <text evidence="1">Belongs to the glycosyltransferase 2 family.</text>
</comment>
<sequence>MLKNMMEKDKNLNVAVIMINYHDYADRFLADCIASLRQVNFSYGKFDIVVVDNDSSYQTRKLIQEIAPEVRIVVNKENIGFGAGNNSAVEAIKELGYDYYLFLNMDVEVESDFINYLVETAQSKSDIGSVQSRIMLFEDKTKINSLGNKIHFLGFGYSGEYKQEYSGQEVSAEIVYPSGCSVLVPSEVFEKIGRFTPEFFMYHDDMELGLKIRLLGLKNYIAFNSVIFHKYEFSRSIAKYYWMERNRLIVWAMIFKFPTLILWWPAWLVMEIGLNIFAIKGGWWREKFKVYKWFLNWENLNDLLNWREKALQLRKVGDREIIRGFSGKIEFQDSDVDNWVVQKIANPIFNIYFQISKFLIFW</sequence>
<evidence type="ECO:0000313" key="6">
    <source>
        <dbReference type="EMBL" id="OGF32360.1"/>
    </source>
</evidence>
<evidence type="ECO:0000256" key="3">
    <source>
        <dbReference type="ARBA" id="ARBA00022679"/>
    </source>
</evidence>
<comment type="caution">
    <text evidence="6">The sequence shown here is derived from an EMBL/GenBank/DDBJ whole genome shotgun (WGS) entry which is preliminary data.</text>
</comment>
<dbReference type="CDD" id="cd04186">
    <property type="entry name" value="GT_2_like_c"/>
    <property type="match status" value="1"/>
</dbReference>
<evidence type="ECO:0000256" key="4">
    <source>
        <dbReference type="SAM" id="Phobius"/>
    </source>
</evidence>
<keyword evidence="2" id="KW-0328">Glycosyltransferase</keyword>